<name>A0A4R2LC71_9GAMM</name>
<evidence type="ECO:0000256" key="1">
    <source>
        <dbReference type="SAM" id="Phobius"/>
    </source>
</evidence>
<comment type="caution">
    <text evidence="2">The sequence shown here is derived from an EMBL/GenBank/DDBJ whole genome shotgun (WGS) entry which is preliminary data.</text>
</comment>
<dbReference type="NCBIfam" id="TIGR02976">
    <property type="entry name" value="phageshock_pspB"/>
    <property type="match status" value="1"/>
</dbReference>
<dbReference type="OrthoDB" id="6198106at2"/>
<feature type="transmembrane region" description="Helical" evidence="1">
    <location>
        <begin position="6"/>
        <end position="25"/>
    </location>
</feature>
<protein>
    <submittedName>
        <fullName evidence="2">Phage shock protein B</fullName>
    </submittedName>
</protein>
<keyword evidence="1" id="KW-0472">Membrane</keyword>
<keyword evidence="1" id="KW-1133">Transmembrane helix</keyword>
<keyword evidence="1" id="KW-0812">Transmembrane</keyword>
<dbReference type="RefSeq" id="WP_132538896.1">
    <property type="nucleotide sequence ID" value="NZ_SLWY01000003.1"/>
</dbReference>
<keyword evidence="3" id="KW-1185">Reference proteome</keyword>
<dbReference type="GO" id="GO:0009271">
    <property type="term" value="P:phage shock"/>
    <property type="evidence" value="ECO:0007669"/>
    <property type="project" value="InterPro"/>
</dbReference>
<dbReference type="Pfam" id="PF06667">
    <property type="entry name" value="PspB"/>
    <property type="match status" value="1"/>
</dbReference>
<accession>A0A4R2LC71</accession>
<dbReference type="InterPro" id="IPR009554">
    <property type="entry name" value="Phageshock_PspB"/>
</dbReference>
<evidence type="ECO:0000313" key="2">
    <source>
        <dbReference type="EMBL" id="TCO83124.1"/>
    </source>
</evidence>
<sequence length="74" mass="8636">MLFSMALIAFVVVALPVWIVAHYLVRWRAARVISGEDETLLAELHRTAERLEGRVQTLERILDAELPNWRRDHD</sequence>
<gene>
    <name evidence="2" type="ORF">EV699_103174</name>
</gene>
<reference evidence="2 3" key="1">
    <citation type="submission" date="2019-03" db="EMBL/GenBank/DDBJ databases">
        <title>Genomic Encyclopedia of Type Strains, Phase IV (KMG-IV): sequencing the most valuable type-strain genomes for metagenomic binning, comparative biology and taxonomic classification.</title>
        <authorList>
            <person name="Goeker M."/>
        </authorList>
    </citation>
    <scope>NUCLEOTIDE SEQUENCE [LARGE SCALE GENOMIC DNA]</scope>
    <source>
        <strain evidence="2 3">DSM 25287</strain>
    </source>
</reference>
<dbReference type="EMBL" id="SLWY01000003">
    <property type="protein sequence ID" value="TCO83124.1"/>
    <property type="molecule type" value="Genomic_DNA"/>
</dbReference>
<dbReference type="Proteomes" id="UP000295765">
    <property type="component" value="Unassembled WGS sequence"/>
</dbReference>
<dbReference type="GO" id="GO:0006355">
    <property type="term" value="P:regulation of DNA-templated transcription"/>
    <property type="evidence" value="ECO:0007669"/>
    <property type="project" value="InterPro"/>
</dbReference>
<evidence type="ECO:0000313" key="3">
    <source>
        <dbReference type="Proteomes" id="UP000295765"/>
    </source>
</evidence>
<proteinExistence type="predicted"/>
<organism evidence="2 3">
    <name type="scientific">Plasticicumulans lactativorans</name>
    <dbReference type="NCBI Taxonomy" id="1133106"/>
    <lineage>
        <taxon>Bacteria</taxon>
        <taxon>Pseudomonadati</taxon>
        <taxon>Pseudomonadota</taxon>
        <taxon>Gammaproteobacteria</taxon>
        <taxon>Candidatus Competibacteraceae</taxon>
        <taxon>Plasticicumulans</taxon>
    </lineage>
</organism>
<dbReference type="AlphaFoldDB" id="A0A4R2LC71"/>